<name>A0A7W4PDV0_9PROT</name>
<dbReference type="SUPFAM" id="SSF53448">
    <property type="entry name" value="Nucleotide-diphospho-sugar transferases"/>
    <property type="match status" value="1"/>
</dbReference>
<dbReference type="Proteomes" id="UP000555756">
    <property type="component" value="Unassembled WGS sequence"/>
</dbReference>
<reference evidence="4 5" key="1">
    <citation type="submission" date="2020-04" db="EMBL/GenBank/DDBJ databases">
        <title>Description of novel Gluconacetobacter.</title>
        <authorList>
            <person name="Sombolestani A."/>
        </authorList>
    </citation>
    <scope>NUCLEOTIDE SEQUENCE [LARGE SCALE GENOMIC DNA]</scope>
    <source>
        <strain evidence="4 5">LMG 21311</strain>
    </source>
</reference>
<evidence type="ECO:0000256" key="1">
    <source>
        <dbReference type="ARBA" id="ARBA00006739"/>
    </source>
</evidence>
<dbReference type="GO" id="GO:0016757">
    <property type="term" value="F:glycosyltransferase activity"/>
    <property type="evidence" value="ECO:0007669"/>
    <property type="project" value="UniProtKB-KW"/>
</dbReference>
<proteinExistence type="inferred from homology"/>
<keyword evidence="3 4" id="KW-0808">Transferase</keyword>
<gene>
    <name evidence="4" type="ORF">HLH34_01885</name>
</gene>
<comment type="similarity">
    <text evidence="1">Belongs to the glycosyltransferase 2 family.</text>
</comment>
<dbReference type="Gene3D" id="3.90.550.60">
    <property type="match status" value="1"/>
</dbReference>
<dbReference type="EMBL" id="JABEQF010000001">
    <property type="protein sequence ID" value="MBB2188714.1"/>
    <property type="molecule type" value="Genomic_DNA"/>
</dbReference>
<accession>A0A7W4PDV0</accession>
<organism evidence="4 5">
    <name type="scientific">Gluconacetobacter azotocaptans</name>
    <dbReference type="NCBI Taxonomy" id="142834"/>
    <lineage>
        <taxon>Bacteria</taxon>
        <taxon>Pseudomonadati</taxon>
        <taxon>Pseudomonadota</taxon>
        <taxon>Alphaproteobacteria</taxon>
        <taxon>Acetobacterales</taxon>
        <taxon>Acetobacteraceae</taxon>
        <taxon>Gluconacetobacter</taxon>
    </lineage>
</organism>
<dbReference type="Pfam" id="PF13641">
    <property type="entry name" value="Glyco_tranf_2_3"/>
    <property type="match status" value="1"/>
</dbReference>
<keyword evidence="5" id="KW-1185">Reference proteome</keyword>
<evidence type="ECO:0000256" key="2">
    <source>
        <dbReference type="ARBA" id="ARBA00022676"/>
    </source>
</evidence>
<evidence type="ECO:0000256" key="3">
    <source>
        <dbReference type="ARBA" id="ARBA00022679"/>
    </source>
</evidence>
<sequence>MALRVSATVPVTVAVIAIGDERRVLGEWICGQGVTTLPLGEADSRAEHLRCEIADAGADGPSIAIEWVCSEPAVRSPAIAVVICTYNREVALRRLVDALSAQHQAIAALWIVNQGDPGLAERLFSAADPSFLRVVEQENRGGAAGFTRGIIESLSDGRITHVLLMDDDVAISGELVTRLEKICAYVPDTLCIGGAMHDIADPSRLISLGHDVDRLHPAVYDRVPREGLLLGREETTRVIAAAAEVDFCGWWCLCLPRLAIERCGLPLPFFIRGDDAEYGLRLTEAGFPTVMWPGIFVEHEAFSRKARSWHHFYDRRNALLRTLLHGPPGRRVPILRLARGVVDALATYRYELAEAGIDALAAYMDGAAGLTSWGADAHCALVKRESPDFPVPGVVPVTLDRHPSPVIRTVLTVGRVLGDLPRKAVASAPVPVAAPVWISGTRQRPDAVLVVSNGRATFHSFQPARQRFLVRELFLVVLRVLFGRHPSRRDLTAMITPDWWRRFLGIDVSQW</sequence>
<dbReference type="PANTHER" id="PTHR43179:SF12">
    <property type="entry name" value="GALACTOFURANOSYLTRANSFERASE GLFT2"/>
    <property type="match status" value="1"/>
</dbReference>
<dbReference type="AlphaFoldDB" id="A0A7W4PDV0"/>
<dbReference type="InterPro" id="IPR029044">
    <property type="entry name" value="Nucleotide-diphossugar_trans"/>
</dbReference>
<dbReference type="RefSeq" id="WP_183117874.1">
    <property type="nucleotide sequence ID" value="NZ_JABEQF010000001.1"/>
</dbReference>
<evidence type="ECO:0000313" key="4">
    <source>
        <dbReference type="EMBL" id="MBB2188714.1"/>
    </source>
</evidence>
<evidence type="ECO:0000313" key="5">
    <source>
        <dbReference type="Proteomes" id="UP000555756"/>
    </source>
</evidence>
<comment type="caution">
    <text evidence="4">The sequence shown here is derived from an EMBL/GenBank/DDBJ whole genome shotgun (WGS) entry which is preliminary data.</text>
</comment>
<dbReference type="PANTHER" id="PTHR43179">
    <property type="entry name" value="RHAMNOSYLTRANSFERASE WBBL"/>
    <property type="match status" value="1"/>
</dbReference>
<keyword evidence="2" id="KW-0328">Glycosyltransferase</keyword>
<protein>
    <submittedName>
        <fullName evidence="4">Glycosyltransferase family 2 protein</fullName>
    </submittedName>
</protein>